<keyword evidence="3" id="KW-1185">Reference proteome</keyword>
<feature type="compositionally biased region" description="Low complexity" evidence="1">
    <location>
        <begin position="255"/>
        <end position="265"/>
    </location>
</feature>
<reference evidence="3" key="1">
    <citation type="submission" date="2024-04" db="EMBL/GenBank/DDBJ databases">
        <authorList>
            <person name="Shaw F."/>
            <person name="Minotto A."/>
        </authorList>
    </citation>
    <scope>NUCLEOTIDE SEQUENCE [LARGE SCALE GENOMIC DNA]</scope>
</reference>
<dbReference type="EMBL" id="OZ037953">
    <property type="protein sequence ID" value="CAL1697896.1"/>
    <property type="molecule type" value="Genomic_DNA"/>
</dbReference>
<evidence type="ECO:0000313" key="3">
    <source>
        <dbReference type="Proteomes" id="UP001497453"/>
    </source>
</evidence>
<feature type="region of interest" description="Disordered" evidence="1">
    <location>
        <begin position="191"/>
        <end position="218"/>
    </location>
</feature>
<proteinExistence type="predicted"/>
<protein>
    <recommendedName>
        <fullName evidence="4">SMP domain-containing protein</fullName>
    </recommendedName>
</protein>
<name>A0ABP1CQC8_9APHY</name>
<dbReference type="Proteomes" id="UP001497453">
    <property type="component" value="Chromosome 10"/>
</dbReference>
<organism evidence="2 3">
    <name type="scientific">Somion occarium</name>
    <dbReference type="NCBI Taxonomy" id="3059160"/>
    <lineage>
        <taxon>Eukaryota</taxon>
        <taxon>Fungi</taxon>
        <taxon>Dikarya</taxon>
        <taxon>Basidiomycota</taxon>
        <taxon>Agaricomycotina</taxon>
        <taxon>Agaricomycetes</taxon>
        <taxon>Polyporales</taxon>
        <taxon>Cerrenaceae</taxon>
        <taxon>Somion</taxon>
    </lineage>
</organism>
<evidence type="ECO:0008006" key="4">
    <source>
        <dbReference type="Google" id="ProtNLM"/>
    </source>
</evidence>
<feature type="region of interest" description="Disordered" evidence="1">
    <location>
        <begin position="40"/>
        <end position="67"/>
    </location>
</feature>
<evidence type="ECO:0000313" key="2">
    <source>
        <dbReference type="EMBL" id="CAL1697896.1"/>
    </source>
</evidence>
<accession>A0ABP1CQC8</accession>
<sequence length="393" mass="41109">MSMNGTAILTAAHDDAARFGARIDLKNISEADARKLMSAEHKALGFRPPPGSLAAEAQAEAARHPKTDAQISLEALRKAALEDAERIKGLRSSTGEVNLNVVGQAEARKLMSDEHKALGYRPTPGSLAAEAQSAAAKHPEGVPDAHPEIYELHRAALEDAAKIESSAAAAINLDAIGEAEARKLMSEEHKVLGYRPPPGSLAAEAQSAAAKHPTSSAGVDAATLAKAALEDAKKIESIRRSSNGTATAEKMNGFGRRSSGGSSSSEKMSPERRAGGGSVAAEKINPEIITAAEAHQLQSEEQKTLGYRPPSDSLAAQVQSAVDKRDRQPVTKDIAASLESQEHKAVGHLPEKGSIAAVAQSLADQNENDGGERTLADAGIRLRFLDLAYGRAG</sequence>
<feature type="region of interest" description="Disordered" evidence="1">
    <location>
        <begin position="297"/>
        <end position="329"/>
    </location>
</feature>
<feature type="region of interest" description="Disordered" evidence="1">
    <location>
        <begin position="236"/>
        <end position="283"/>
    </location>
</feature>
<gene>
    <name evidence="2" type="ORF">GFSPODELE1_LOCUS1899</name>
</gene>
<evidence type="ECO:0000256" key="1">
    <source>
        <dbReference type="SAM" id="MobiDB-lite"/>
    </source>
</evidence>